<dbReference type="Gene3D" id="1.10.260.40">
    <property type="entry name" value="lambda repressor-like DNA-binding domains"/>
    <property type="match status" value="1"/>
</dbReference>
<evidence type="ECO:0000313" key="4">
    <source>
        <dbReference type="Proteomes" id="UP001596060"/>
    </source>
</evidence>
<dbReference type="PANTHER" id="PTHR46797:SF1">
    <property type="entry name" value="METHYLPHOSPHONATE SYNTHASE"/>
    <property type="match status" value="1"/>
</dbReference>
<dbReference type="PROSITE" id="PS50943">
    <property type="entry name" value="HTH_CROC1"/>
    <property type="match status" value="1"/>
</dbReference>
<dbReference type="InterPro" id="IPR010982">
    <property type="entry name" value="Lambda_DNA-bd_dom_sf"/>
</dbReference>
<dbReference type="CDD" id="cd00093">
    <property type="entry name" value="HTH_XRE"/>
    <property type="match status" value="1"/>
</dbReference>
<dbReference type="SUPFAM" id="SSF47413">
    <property type="entry name" value="lambda repressor-like DNA-binding domains"/>
    <property type="match status" value="1"/>
</dbReference>
<organism evidence="3 4">
    <name type="scientific">Bosea massiliensis</name>
    <dbReference type="NCBI Taxonomy" id="151419"/>
    <lineage>
        <taxon>Bacteria</taxon>
        <taxon>Pseudomonadati</taxon>
        <taxon>Pseudomonadota</taxon>
        <taxon>Alphaproteobacteria</taxon>
        <taxon>Hyphomicrobiales</taxon>
        <taxon>Boseaceae</taxon>
        <taxon>Bosea</taxon>
    </lineage>
</organism>
<keyword evidence="1" id="KW-0238">DNA-binding</keyword>
<accession>A0ABW0P0W1</accession>
<name>A0ABW0P0W1_9HYPH</name>
<dbReference type="RefSeq" id="WP_066733713.1">
    <property type="nucleotide sequence ID" value="NZ_JBHSLU010000015.1"/>
</dbReference>
<protein>
    <submittedName>
        <fullName evidence="3">Helix-turn-helix domain-containing protein</fullName>
    </submittedName>
</protein>
<gene>
    <name evidence="3" type="ORF">ACFPN9_08510</name>
</gene>
<evidence type="ECO:0000313" key="3">
    <source>
        <dbReference type="EMBL" id="MFC5505298.1"/>
    </source>
</evidence>
<dbReference type="InterPro" id="IPR001387">
    <property type="entry name" value="Cro/C1-type_HTH"/>
</dbReference>
<evidence type="ECO:0000259" key="2">
    <source>
        <dbReference type="PROSITE" id="PS50943"/>
    </source>
</evidence>
<dbReference type="Pfam" id="PF13560">
    <property type="entry name" value="HTH_31"/>
    <property type="match status" value="1"/>
</dbReference>
<keyword evidence="4" id="KW-1185">Reference proteome</keyword>
<dbReference type="InterPro" id="IPR050807">
    <property type="entry name" value="TransReg_Diox_bact_type"/>
</dbReference>
<dbReference type="Proteomes" id="UP001596060">
    <property type="component" value="Unassembled WGS sequence"/>
</dbReference>
<dbReference type="PANTHER" id="PTHR46797">
    <property type="entry name" value="HTH-TYPE TRANSCRIPTIONAL REGULATOR"/>
    <property type="match status" value="1"/>
</dbReference>
<feature type="domain" description="HTH cro/C1-type" evidence="2">
    <location>
        <begin position="8"/>
        <end position="66"/>
    </location>
</feature>
<comment type="caution">
    <text evidence="3">The sequence shown here is derived from an EMBL/GenBank/DDBJ whole genome shotgun (WGS) entry which is preliminary data.</text>
</comment>
<proteinExistence type="predicted"/>
<reference evidence="4" key="1">
    <citation type="journal article" date="2019" name="Int. J. Syst. Evol. Microbiol.">
        <title>The Global Catalogue of Microorganisms (GCM) 10K type strain sequencing project: providing services to taxonomists for standard genome sequencing and annotation.</title>
        <authorList>
            <consortium name="The Broad Institute Genomics Platform"/>
            <consortium name="The Broad Institute Genome Sequencing Center for Infectious Disease"/>
            <person name="Wu L."/>
            <person name="Ma J."/>
        </authorList>
    </citation>
    <scope>NUCLEOTIDE SEQUENCE [LARGE SCALE GENOMIC DNA]</scope>
    <source>
        <strain evidence="4">CCUG 43117</strain>
    </source>
</reference>
<dbReference type="SMART" id="SM00530">
    <property type="entry name" value="HTH_XRE"/>
    <property type="match status" value="1"/>
</dbReference>
<dbReference type="EMBL" id="JBHSLU010000015">
    <property type="protein sequence ID" value="MFC5505298.1"/>
    <property type="molecule type" value="Genomic_DNA"/>
</dbReference>
<evidence type="ECO:0000256" key="1">
    <source>
        <dbReference type="ARBA" id="ARBA00023125"/>
    </source>
</evidence>
<sequence>MTPFGRRVRELREERGITLAEMAGVLGVTPAYLSALEHGKRGRPTFTLIQGVIHVLGVIWDEADELVRLADLSHPRVTVDTAGLDPEATLLANRLSREIGLLDPEDLTRLCTVLDEAAARRGRAGDVP</sequence>